<comment type="similarity">
    <text evidence="2 8">Belongs to the DHHC palmitoyltransferase family.</text>
</comment>
<dbReference type="KEGG" id="zju:107411114"/>
<dbReference type="InParanoid" id="A0A6P3ZKN0"/>
<feature type="transmembrane region" description="Helical" evidence="8">
    <location>
        <begin position="188"/>
        <end position="207"/>
    </location>
</feature>
<dbReference type="RefSeq" id="XP_015874122.3">
    <property type="nucleotide sequence ID" value="XM_016018636.4"/>
</dbReference>
<comment type="domain">
    <text evidence="8">The DHHC domain is required for palmitoyltransferase activity.</text>
</comment>
<evidence type="ECO:0000256" key="6">
    <source>
        <dbReference type="ARBA" id="ARBA00023136"/>
    </source>
</evidence>
<keyword evidence="7 8" id="KW-0012">Acyltransferase</keyword>
<dbReference type="InterPro" id="IPR001594">
    <property type="entry name" value="Palmitoyltrfase_DHHC"/>
</dbReference>
<evidence type="ECO:0000313" key="11">
    <source>
        <dbReference type="RefSeq" id="XP_015874122.3"/>
    </source>
</evidence>
<feature type="domain" description="Palmitoyltransferase DHHC" evidence="9">
    <location>
        <begin position="157"/>
        <end position="271"/>
    </location>
</feature>
<feature type="transmembrane region" description="Helical" evidence="8">
    <location>
        <begin position="9"/>
        <end position="27"/>
    </location>
</feature>
<protein>
    <recommendedName>
        <fullName evidence="8">S-acyltransferase</fullName>
        <ecNumber evidence="8">2.3.1.225</ecNumber>
    </recommendedName>
    <alternativeName>
        <fullName evidence="8">Palmitoyltransferase</fullName>
    </alternativeName>
</protein>
<feature type="transmembrane region" description="Helical" evidence="8">
    <location>
        <begin position="100"/>
        <end position="117"/>
    </location>
</feature>
<keyword evidence="10" id="KW-1185">Reference proteome</keyword>
<evidence type="ECO:0000256" key="8">
    <source>
        <dbReference type="RuleBase" id="RU079119"/>
    </source>
</evidence>
<dbReference type="Proteomes" id="UP001652623">
    <property type="component" value="Chromosome 10"/>
</dbReference>
<keyword evidence="6 8" id="KW-0472">Membrane</keyword>
<feature type="transmembrane region" description="Helical" evidence="8">
    <location>
        <begin position="227"/>
        <end position="246"/>
    </location>
</feature>
<evidence type="ECO:0000256" key="1">
    <source>
        <dbReference type="ARBA" id="ARBA00004127"/>
    </source>
</evidence>
<evidence type="ECO:0000256" key="4">
    <source>
        <dbReference type="ARBA" id="ARBA00022692"/>
    </source>
</evidence>
<evidence type="ECO:0000259" key="9">
    <source>
        <dbReference type="Pfam" id="PF01529"/>
    </source>
</evidence>
<evidence type="ECO:0000256" key="2">
    <source>
        <dbReference type="ARBA" id="ARBA00008574"/>
    </source>
</evidence>
<feature type="transmembrane region" description="Helical" evidence="8">
    <location>
        <begin position="33"/>
        <end position="56"/>
    </location>
</feature>
<keyword evidence="5 8" id="KW-1133">Transmembrane helix</keyword>
<name>A0A6P3ZKN0_ZIZJJ</name>
<dbReference type="InterPro" id="IPR039859">
    <property type="entry name" value="PFA4/ZDH16/20/ERF2-like"/>
</dbReference>
<dbReference type="GO" id="GO:0006612">
    <property type="term" value="P:protein targeting to membrane"/>
    <property type="evidence" value="ECO:0007669"/>
    <property type="project" value="TreeGrafter"/>
</dbReference>
<comment type="catalytic activity">
    <reaction evidence="8">
        <text>L-cysteinyl-[protein] + hexadecanoyl-CoA = S-hexadecanoyl-L-cysteinyl-[protein] + CoA</text>
        <dbReference type="Rhea" id="RHEA:36683"/>
        <dbReference type="Rhea" id="RHEA-COMP:10131"/>
        <dbReference type="Rhea" id="RHEA-COMP:11032"/>
        <dbReference type="ChEBI" id="CHEBI:29950"/>
        <dbReference type="ChEBI" id="CHEBI:57287"/>
        <dbReference type="ChEBI" id="CHEBI:57379"/>
        <dbReference type="ChEBI" id="CHEBI:74151"/>
        <dbReference type="EC" id="2.3.1.225"/>
    </reaction>
</comment>
<dbReference type="EC" id="2.3.1.225" evidence="8"/>
<evidence type="ECO:0000313" key="10">
    <source>
        <dbReference type="Proteomes" id="UP001652623"/>
    </source>
</evidence>
<dbReference type="GO" id="GO:0019706">
    <property type="term" value="F:protein-cysteine S-palmitoyltransferase activity"/>
    <property type="evidence" value="ECO:0007669"/>
    <property type="project" value="UniProtKB-EC"/>
</dbReference>
<dbReference type="PANTHER" id="PTHR22883">
    <property type="entry name" value="ZINC FINGER DHHC DOMAIN CONTAINING PROTEIN"/>
    <property type="match status" value="1"/>
</dbReference>
<keyword evidence="4 8" id="KW-0812">Transmembrane</keyword>
<evidence type="ECO:0000256" key="3">
    <source>
        <dbReference type="ARBA" id="ARBA00022679"/>
    </source>
</evidence>
<accession>A0A6P3ZKN0</accession>
<evidence type="ECO:0000256" key="5">
    <source>
        <dbReference type="ARBA" id="ARBA00022989"/>
    </source>
</evidence>
<proteinExistence type="inferred from homology"/>
<gene>
    <name evidence="11" type="primary">LOC107411114</name>
</gene>
<dbReference type="GO" id="GO:0005794">
    <property type="term" value="C:Golgi apparatus"/>
    <property type="evidence" value="ECO:0007669"/>
    <property type="project" value="TreeGrafter"/>
</dbReference>
<dbReference type="GeneID" id="107411114"/>
<dbReference type="AlphaFoldDB" id="A0A6P3ZKN0"/>
<organism evidence="10 11">
    <name type="scientific">Ziziphus jujuba</name>
    <name type="common">Chinese jujube</name>
    <name type="synonym">Ziziphus sativa</name>
    <dbReference type="NCBI Taxonomy" id="326968"/>
    <lineage>
        <taxon>Eukaryota</taxon>
        <taxon>Viridiplantae</taxon>
        <taxon>Streptophyta</taxon>
        <taxon>Embryophyta</taxon>
        <taxon>Tracheophyta</taxon>
        <taxon>Spermatophyta</taxon>
        <taxon>Magnoliopsida</taxon>
        <taxon>eudicotyledons</taxon>
        <taxon>Gunneridae</taxon>
        <taxon>Pentapetalae</taxon>
        <taxon>rosids</taxon>
        <taxon>fabids</taxon>
        <taxon>Rosales</taxon>
        <taxon>Rhamnaceae</taxon>
        <taxon>Paliureae</taxon>
        <taxon>Ziziphus</taxon>
    </lineage>
</organism>
<dbReference type="PANTHER" id="PTHR22883:SF127">
    <property type="entry name" value="ZDHHC-TYPE PALMITOYLTRANSFERASE 3-RELATED"/>
    <property type="match status" value="1"/>
</dbReference>
<sequence length="313" mass="34890">MKQLTLSNLIGRCIVSCMLVLLTQLALSLVPRFLSASSLLIQLPLSALLLLVVIGLGGRIRRVLGVHASAPAFVFFSILFVWCVYVLVIRKAAVSHVMDVVFNGEVAILIIGLCSILKSDPGLEMYGSSEDRCIEDSTSGVNSQNQELELSDSFLGKRVRHCRSCKAYIRGLDHHCPAFGNCIGQKNYILFVILLVGFIITEGSYVACSTQFASKFGIFNGTMSETSLFANLAVSTTTFSILQLVWQVPFLTWHAYCICFNIRTDEWINWKKYPEFQFVDQSQPGQSCREVRFTNPYDRGILQNVKEFLALTG</sequence>
<dbReference type="GO" id="GO:0005783">
    <property type="term" value="C:endoplasmic reticulum"/>
    <property type="evidence" value="ECO:0007669"/>
    <property type="project" value="TreeGrafter"/>
</dbReference>
<feature type="transmembrane region" description="Helical" evidence="8">
    <location>
        <begin position="68"/>
        <end position="88"/>
    </location>
</feature>
<keyword evidence="3 8" id="KW-0808">Transferase</keyword>
<dbReference type="Pfam" id="PF01529">
    <property type="entry name" value="DHHC"/>
    <property type="match status" value="1"/>
</dbReference>
<evidence type="ECO:0000256" key="7">
    <source>
        <dbReference type="ARBA" id="ARBA00023315"/>
    </source>
</evidence>
<comment type="subcellular location">
    <subcellularLocation>
        <location evidence="1">Endomembrane system</location>
        <topology evidence="1">Multi-pass membrane protein</topology>
    </subcellularLocation>
</comment>
<reference evidence="11" key="1">
    <citation type="submission" date="2025-08" db="UniProtKB">
        <authorList>
            <consortium name="RefSeq"/>
        </authorList>
    </citation>
    <scope>IDENTIFICATION</scope>
    <source>
        <tissue evidence="11">Seedling</tissue>
    </source>
</reference>